<evidence type="ECO:0000256" key="3">
    <source>
        <dbReference type="ARBA" id="ARBA00022989"/>
    </source>
</evidence>
<evidence type="ECO:0000313" key="8">
    <source>
        <dbReference type="EMBL" id="MBQ0825158.1"/>
    </source>
</evidence>
<keyword evidence="6" id="KW-1003">Cell membrane</keyword>
<dbReference type="InterPro" id="IPR013525">
    <property type="entry name" value="ABC2_TM"/>
</dbReference>
<evidence type="ECO:0000313" key="9">
    <source>
        <dbReference type="Proteomes" id="UP000677875"/>
    </source>
</evidence>
<accession>A0A940XJV5</accession>
<comment type="caution">
    <text evidence="6">Lacks conserved residue(s) required for the propagation of feature annotation.</text>
</comment>
<comment type="caution">
    <text evidence="8">The sequence shown here is derived from an EMBL/GenBank/DDBJ whole genome shotgun (WGS) entry which is preliminary data.</text>
</comment>
<keyword evidence="2 6" id="KW-0812">Transmembrane</keyword>
<dbReference type="Proteomes" id="UP000677875">
    <property type="component" value="Unassembled WGS sequence"/>
</dbReference>
<evidence type="ECO:0000256" key="6">
    <source>
        <dbReference type="RuleBase" id="RU361157"/>
    </source>
</evidence>
<comment type="similarity">
    <text evidence="6">Belongs to the ABC-2 integral membrane protein family.</text>
</comment>
<feature type="transmembrane region" description="Helical" evidence="6">
    <location>
        <begin position="33"/>
        <end position="52"/>
    </location>
</feature>
<dbReference type="InterPro" id="IPR051784">
    <property type="entry name" value="Nod_factor_ABC_transporter"/>
</dbReference>
<dbReference type="Pfam" id="PF01061">
    <property type="entry name" value="ABC2_membrane"/>
    <property type="match status" value="1"/>
</dbReference>
<dbReference type="AlphaFoldDB" id="A0A940XJV5"/>
<keyword evidence="4 6" id="KW-0472">Membrane</keyword>
<gene>
    <name evidence="8" type="ORF">J5Y05_01315</name>
</gene>
<feature type="domain" description="ABC transmembrane type-2" evidence="7">
    <location>
        <begin position="23"/>
        <end position="254"/>
    </location>
</feature>
<keyword evidence="9" id="KW-1185">Reference proteome</keyword>
<evidence type="ECO:0000259" key="7">
    <source>
        <dbReference type="PROSITE" id="PS51012"/>
    </source>
</evidence>
<dbReference type="EMBL" id="JAGPNL010000001">
    <property type="protein sequence ID" value="MBQ0825158.1"/>
    <property type="molecule type" value="Genomic_DNA"/>
</dbReference>
<feature type="transmembrane region" description="Helical" evidence="6">
    <location>
        <begin position="233"/>
        <end position="252"/>
    </location>
</feature>
<reference evidence="8" key="1">
    <citation type="submission" date="2021-04" db="EMBL/GenBank/DDBJ databases">
        <title>Genome seq and assembly of Streptomyces sp. RG38.</title>
        <authorList>
            <person name="Chhetri G."/>
        </authorList>
    </citation>
    <scope>NUCLEOTIDE SEQUENCE</scope>
    <source>
        <strain evidence="8">RG38</strain>
    </source>
</reference>
<dbReference type="GO" id="GO:0140359">
    <property type="term" value="F:ABC-type transporter activity"/>
    <property type="evidence" value="ECO:0007669"/>
    <property type="project" value="InterPro"/>
</dbReference>
<feature type="transmembrane region" description="Helical" evidence="6">
    <location>
        <begin position="116"/>
        <end position="134"/>
    </location>
</feature>
<dbReference type="InterPro" id="IPR047817">
    <property type="entry name" value="ABC2_TM_bact-type"/>
</dbReference>
<keyword evidence="6" id="KW-0813">Transport</keyword>
<dbReference type="PANTHER" id="PTHR43229">
    <property type="entry name" value="NODULATION PROTEIN J"/>
    <property type="match status" value="1"/>
</dbReference>
<dbReference type="PIRSF" id="PIRSF006648">
    <property type="entry name" value="DrrB"/>
    <property type="match status" value="1"/>
</dbReference>
<sequence length="267" mass="28110">MRTMRSLAGGLRLTLVGGFLSYRALITFLTPALFFVMMIATPLFQIITFSLLGRYSKAETADFYVVGTAIQASAMAGIYGASQAVANERAFGTLAQMLISPAARFWIMLGRLIPTCVNGIVVAVFGVFAGWALLGLRLGAGDLAPIGLAAVCASASCAGLGLVIGALGLRFSDMYFITNAVHLVLLIATGAVIPLALLPEWVRALSRLLPMSHSIAMAQDVVAGRSFSALHSVGAELLLAACYFGVALAALARSERQSRRHSTLELV</sequence>
<evidence type="ECO:0000256" key="1">
    <source>
        <dbReference type="ARBA" id="ARBA00004141"/>
    </source>
</evidence>
<dbReference type="RefSeq" id="WP_210867858.1">
    <property type="nucleotide sequence ID" value="NZ_JAGPNL010000001.1"/>
</dbReference>
<feature type="transmembrane region" description="Helical" evidence="6">
    <location>
        <begin position="146"/>
        <end position="169"/>
    </location>
</feature>
<dbReference type="InterPro" id="IPR000412">
    <property type="entry name" value="ABC_2_transport"/>
</dbReference>
<evidence type="ECO:0000256" key="2">
    <source>
        <dbReference type="ARBA" id="ARBA00022692"/>
    </source>
</evidence>
<dbReference type="PROSITE" id="PS51012">
    <property type="entry name" value="ABC_TM2"/>
    <property type="match status" value="1"/>
</dbReference>
<evidence type="ECO:0000256" key="5">
    <source>
        <dbReference type="ARBA" id="ARBA00023251"/>
    </source>
</evidence>
<comment type="subcellular location">
    <subcellularLocation>
        <location evidence="6">Cell membrane</location>
        <topology evidence="6">Multi-pass membrane protein</topology>
    </subcellularLocation>
    <subcellularLocation>
        <location evidence="1">Membrane</location>
        <topology evidence="1">Multi-pass membrane protein</topology>
    </subcellularLocation>
</comment>
<organism evidence="8 9">
    <name type="scientific">Streptomyces tagetis</name>
    <dbReference type="NCBI Taxonomy" id="2820809"/>
    <lineage>
        <taxon>Bacteria</taxon>
        <taxon>Bacillati</taxon>
        <taxon>Actinomycetota</taxon>
        <taxon>Actinomycetes</taxon>
        <taxon>Kitasatosporales</taxon>
        <taxon>Streptomycetaceae</taxon>
        <taxon>Streptomyces</taxon>
    </lineage>
</organism>
<name>A0A940XJV5_9ACTN</name>
<feature type="transmembrane region" description="Helical" evidence="6">
    <location>
        <begin position="176"/>
        <end position="198"/>
    </location>
</feature>
<dbReference type="GO" id="GO:0046677">
    <property type="term" value="P:response to antibiotic"/>
    <property type="evidence" value="ECO:0007669"/>
    <property type="project" value="UniProtKB-KW"/>
</dbReference>
<proteinExistence type="inferred from homology"/>
<keyword evidence="3 6" id="KW-1133">Transmembrane helix</keyword>
<keyword evidence="5" id="KW-0046">Antibiotic resistance</keyword>
<evidence type="ECO:0000256" key="4">
    <source>
        <dbReference type="ARBA" id="ARBA00023136"/>
    </source>
</evidence>
<dbReference type="PANTHER" id="PTHR43229:SF2">
    <property type="entry name" value="NODULATION PROTEIN J"/>
    <property type="match status" value="1"/>
</dbReference>
<protein>
    <recommendedName>
        <fullName evidence="6">Transport permease protein</fullName>
    </recommendedName>
</protein>
<dbReference type="GO" id="GO:0043190">
    <property type="term" value="C:ATP-binding cassette (ABC) transporter complex"/>
    <property type="evidence" value="ECO:0007669"/>
    <property type="project" value="InterPro"/>
</dbReference>